<dbReference type="PANTHER" id="PTHR33048">
    <property type="entry name" value="PTH11-LIKE INTEGRAL MEMBRANE PROTEIN (AFU_ORTHOLOGUE AFUA_5G11245)"/>
    <property type="match status" value="1"/>
</dbReference>
<dbReference type="AlphaFoldDB" id="A0A9P4J5I2"/>
<gene>
    <name evidence="8" type="ORF">K461DRAFT_305522</name>
</gene>
<evidence type="ECO:0000256" key="4">
    <source>
        <dbReference type="ARBA" id="ARBA00023136"/>
    </source>
</evidence>
<proteinExistence type="inferred from homology"/>
<organism evidence="8 9">
    <name type="scientific">Myriangium duriaei CBS 260.36</name>
    <dbReference type="NCBI Taxonomy" id="1168546"/>
    <lineage>
        <taxon>Eukaryota</taxon>
        <taxon>Fungi</taxon>
        <taxon>Dikarya</taxon>
        <taxon>Ascomycota</taxon>
        <taxon>Pezizomycotina</taxon>
        <taxon>Dothideomycetes</taxon>
        <taxon>Dothideomycetidae</taxon>
        <taxon>Myriangiales</taxon>
        <taxon>Myriangiaceae</taxon>
        <taxon>Myriangium</taxon>
    </lineage>
</organism>
<comment type="similarity">
    <text evidence="5">Belongs to the SAT4 family.</text>
</comment>
<evidence type="ECO:0000256" key="6">
    <source>
        <dbReference type="SAM" id="Phobius"/>
    </source>
</evidence>
<accession>A0A9P4J5I2</accession>
<comment type="caution">
    <text evidence="8">The sequence shown here is derived from an EMBL/GenBank/DDBJ whole genome shotgun (WGS) entry which is preliminary data.</text>
</comment>
<sequence>MTQGFGTGWRMATLLGRIAVAPYLTTEAFVRLAYAAFYLRVLPPELEHLLWHRWIIIVSVTAYALFQILYAFLYLFACGNPINATDPNASCLEEEVLVTMFHASYYGDAALDWMMTLIPISVIWKTTMNKRAKLSVILILLLGCFAGGLAIAIIILSRSSGWELTNAEDKRRSIVINILATFETQVAIVCLSLAALRPLFKKLMETNTGSYMDSSSQGSSSKSKSNVGEKIAAIDVEQSGSKWQIKDLPNLDGQSMIFTNIPGLISHP</sequence>
<dbReference type="OrthoDB" id="5417844at2759"/>
<evidence type="ECO:0000313" key="9">
    <source>
        <dbReference type="Proteomes" id="UP000799439"/>
    </source>
</evidence>
<reference evidence="8" key="1">
    <citation type="journal article" date="2020" name="Stud. Mycol.">
        <title>101 Dothideomycetes genomes: a test case for predicting lifestyles and emergence of pathogens.</title>
        <authorList>
            <person name="Haridas S."/>
            <person name="Albert R."/>
            <person name="Binder M."/>
            <person name="Bloem J."/>
            <person name="Labutti K."/>
            <person name="Salamov A."/>
            <person name="Andreopoulos B."/>
            <person name="Baker S."/>
            <person name="Barry K."/>
            <person name="Bills G."/>
            <person name="Bluhm B."/>
            <person name="Cannon C."/>
            <person name="Castanera R."/>
            <person name="Culley D."/>
            <person name="Daum C."/>
            <person name="Ezra D."/>
            <person name="Gonzalez J."/>
            <person name="Henrissat B."/>
            <person name="Kuo A."/>
            <person name="Liang C."/>
            <person name="Lipzen A."/>
            <person name="Lutzoni F."/>
            <person name="Magnuson J."/>
            <person name="Mondo S."/>
            <person name="Nolan M."/>
            <person name="Ohm R."/>
            <person name="Pangilinan J."/>
            <person name="Park H.-J."/>
            <person name="Ramirez L."/>
            <person name="Alfaro M."/>
            <person name="Sun H."/>
            <person name="Tritt A."/>
            <person name="Yoshinaga Y."/>
            <person name="Zwiers L.-H."/>
            <person name="Turgeon B."/>
            <person name="Goodwin S."/>
            <person name="Spatafora J."/>
            <person name="Crous P."/>
            <person name="Grigoriev I."/>
        </authorList>
    </citation>
    <scope>NUCLEOTIDE SEQUENCE</scope>
    <source>
        <strain evidence="8">CBS 260.36</strain>
    </source>
</reference>
<dbReference type="PANTHER" id="PTHR33048:SF47">
    <property type="entry name" value="INTEGRAL MEMBRANE PROTEIN-RELATED"/>
    <property type="match status" value="1"/>
</dbReference>
<evidence type="ECO:0000313" key="8">
    <source>
        <dbReference type="EMBL" id="KAF2154490.1"/>
    </source>
</evidence>
<evidence type="ECO:0000256" key="2">
    <source>
        <dbReference type="ARBA" id="ARBA00022692"/>
    </source>
</evidence>
<dbReference type="Proteomes" id="UP000799439">
    <property type="component" value="Unassembled WGS sequence"/>
</dbReference>
<feature type="transmembrane region" description="Helical" evidence="6">
    <location>
        <begin position="20"/>
        <end position="42"/>
    </location>
</feature>
<feature type="transmembrane region" description="Helical" evidence="6">
    <location>
        <begin position="176"/>
        <end position="196"/>
    </location>
</feature>
<feature type="transmembrane region" description="Helical" evidence="6">
    <location>
        <begin position="136"/>
        <end position="156"/>
    </location>
</feature>
<protein>
    <recommendedName>
        <fullName evidence="7">Rhodopsin domain-containing protein</fullName>
    </recommendedName>
</protein>
<dbReference type="EMBL" id="ML996084">
    <property type="protein sequence ID" value="KAF2154490.1"/>
    <property type="molecule type" value="Genomic_DNA"/>
</dbReference>
<comment type="subcellular location">
    <subcellularLocation>
        <location evidence="1">Membrane</location>
        <topology evidence="1">Multi-pass membrane protein</topology>
    </subcellularLocation>
</comment>
<evidence type="ECO:0000256" key="3">
    <source>
        <dbReference type="ARBA" id="ARBA00022989"/>
    </source>
</evidence>
<keyword evidence="4 6" id="KW-0472">Membrane</keyword>
<keyword evidence="9" id="KW-1185">Reference proteome</keyword>
<dbReference type="InterPro" id="IPR052337">
    <property type="entry name" value="SAT4-like"/>
</dbReference>
<keyword evidence="2 6" id="KW-0812">Transmembrane</keyword>
<feature type="domain" description="Rhodopsin" evidence="7">
    <location>
        <begin position="21"/>
        <end position="202"/>
    </location>
</feature>
<dbReference type="InterPro" id="IPR049326">
    <property type="entry name" value="Rhodopsin_dom_fungi"/>
</dbReference>
<dbReference type="Pfam" id="PF20684">
    <property type="entry name" value="Fung_rhodopsin"/>
    <property type="match status" value="1"/>
</dbReference>
<evidence type="ECO:0000256" key="5">
    <source>
        <dbReference type="ARBA" id="ARBA00038359"/>
    </source>
</evidence>
<keyword evidence="3 6" id="KW-1133">Transmembrane helix</keyword>
<name>A0A9P4J5I2_9PEZI</name>
<dbReference type="GO" id="GO:0016020">
    <property type="term" value="C:membrane"/>
    <property type="evidence" value="ECO:0007669"/>
    <property type="project" value="UniProtKB-SubCell"/>
</dbReference>
<evidence type="ECO:0000256" key="1">
    <source>
        <dbReference type="ARBA" id="ARBA00004141"/>
    </source>
</evidence>
<feature type="transmembrane region" description="Helical" evidence="6">
    <location>
        <begin position="54"/>
        <end position="77"/>
    </location>
</feature>
<evidence type="ECO:0000259" key="7">
    <source>
        <dbReference type="Pfam" id="PF20684"/>
    </source>
</evidence>